<feature type="compositionally biased region" description="Polar residues" evidence="6">
    <location>
        <begin position="325"/>
        <end position="339"/>
    </location>
</feature>
<evidence type="ECO:0000256" key="7">
    <source>
        <dbReference type="SAM" id="Phobius"/>
    </source>
</evidence>
<dbReference type="GO" id="GO:0016020">
    <property type="term" value="C:membrane"/>
    <property type="evidence" value="ECO:0007669"/>
    <property type="project" value="UniProtKB-SubCell"/>
</dbReference>
<protein>
    <recommendedName>
        <fullName evidence="8">Rhodopsin domain-containing protein</fullName>
    </recommendedName>
</protein>
<dbReference type="InterPro" id="IPR049326">
    <property type="entry name" value="Rhodopsin_dom_fungi"/>
</dbReference>
<comment type="similarity">
    <text evidence="5">Belongs to the SAT4 family.</text>
</comment>
<keyword evidence="10" id="KW-1185">Reference proteome</keyword>
<keyword evidence="4 7" id="KW-0472">Membrane</keyword>
<evidence type="ECO:0000256" key="5">
    <source>
        <dbReference type="ARBA" id="ARBA00038359"/>
    </source>
</evidence>
<feature type="transmembrane region" description="Helical" evidence="7">
    <location>
        <begin position="54"/>
        <end position="72"/>
    </location>
</feature>
<feature type="region of interest" description="Disordered" evidence="6">
    <location>
        <begin position="319"/>
        <end position="385"/>
    </location>
</feature>
<evidence type="ECO:0000313" key="9">
    <source>
        <dbReference type="EMBL" id="KAF3002871.1"/>
    </source>
</evidence>
<evidence type="ECO:0000256" key="2">
    <source>
        <dbReference type="ARBA" id="ARBA00022692"/>
    </source>
</evidence>
<organism evidence="9 10">
    <name type="scientific">Curvularia kusanoi</name>
    <name type="common">Cochliobolus kusanoi</name>
    <dbReference type="NCBI Taxonomy" id="90978"/>
    <lineage>
        <taxon>Eukaryota</taxon>
        <taxon>Fungi</taxon>
        <taxon>Dikarya</taxon>
        <taxon>Ascomycota</taxon>
        <taxon>Pezizomycotina</taxon>
        <taxon>Dothideomycetes</taxon>
        <taxon>Pleosporomycetidae</taxon>
        <taxon>Pleosporales</taxon>
        <taxon>Pleosporineae</taxon>
        <taxon>Pleosporaceae</taxon>
        <taxon>Curvularia</taxon>
    </lineage>
</organism>
<feature type="transmembrane region" description="Helical" evidence="7">
    <location>
        <begin position="253"/>
        <end position="272"/>
    </location>
</feature>
<evidence type="ECO:0000256" key="4">
    <source>
        <dbReference type="ARBA" id="ARBA00023136"/>
    </source>
</evidence>
<feature type="transmembrane region" description="Helical" evidence="7">
    <location>
        <begin position="24"/>
        <end position="42"/>
    </location>
</feature>
<feature type="transmembrane region" description="Helical" evidence="7">
    <location>
        <begin position="133"/>
        <end position="157"/>
    </location>
</feature>
<feature type="transmembrane region" description="Helical" evidence="7">
    <location>
        <begin position="212"/>
        <end position="233"/>
    </location>
</feature>
<feature type="transmembrane region" description="Helical" evidence="7">
    <location>
        <begin position="97"/>
        <end position="121"/>
    </location>
</feature>
<sequence>MDQLSPEAVAALRKEDRGPLCERIVIAFTTLAFVSVCFRLYARIRYHKTGWEDWTIVVSMIASIGTCVFQVLQVRAGNGKHAIFVPYPEGVTEVLKWLYFSIITYNISLTVTKISILLQYYRIFTLREMRIPVYVAMVLVSAWGVTTLFTSIFSCVPVDAYWNVLKHNGAMCVNRMALWYTNASINMITDLMVATIPVRGIWSLQIPKRQKIALLSILTVGWFVCIVSALRVYALHVFESQQDDATYFSAPTAYWSAIEANLAIVCASLPALKPLVVRVVPMFGTRSSTRGRGGSTAASANSHRLHKFGSKDIWRSGDDKEKLTTESNVSHSQSIGSRPSESERHGRNNIYVTKHFEQHVESNKEPRDSDEEVSVAEFLARGGER</sequence>
<evidence type="ECO:0000256" key="1">
    <source>
        <dbReference type="ARBA" id="ARBA00004141"/>
    </source>
</evidence>
<evidence type="ECO:0000313" key="10">
    <source>
        <dbReference type="Proteomes" id="UP000801428"/>
    </source>
</evidence>
<dbReference type="PANTHER" id="PTHR33048">
    <property type="entry name" value="PTH11-LIKE INTEGRAL MEMBRANE PROTEIN (AFU_ORTHOLOGUE AFUA_5G11245)"/>
    <property type="match status" value="1"/>
</dbReference>
<dbReference type="Pfam" id="PF20684">
    <property type="entry name" value="Fung_rhodopsin"/>
    <property type="match status" value="1"/>
</dbReference>
<proteinExistence type="inferred from homology"/>
<evidence type="ECO:0000256" key="3">
    <source>
        <dbReference type="ARBA" id="ARBA00022989"/>
    </source>
</evidence>
<dbReference type="OrthoDB" id="444631at2759"/>
<dbReference type="InterPro" id="IPR052337">
    <property type="entry name" value="SAT4-like"/>
</dbReference>
<dbReference type="PANTHER" id="PTHR33048:SF47">
    <property type="entry name" value="INTEGRAL MEMBRANE PROTEIN-RELATED"/>
    <property type="match status" value="1"/>
</dbReference>
<keyword evidence="2 7" id="KW-0812">Transmembrane</keyword>
<name>A0A9P4TFU6_CURKU</name>
<dbReference type="EMBL" id="SWKU01000010">
    <property type="protein sequence ID" value="KAF3002871.1"/>
    <property type="molecule type" value="Genomic_DNA"/>
</dbReference>
<reference evidence="9" key="1">
    <citation type="submission" date="2019-04" db="EMBL/GenBank/DDBJ databases">
        <title>Sequencing of skin fungus with MAO and IRED activity.</title>
        <authorList>
            <person name="Marsaioli A.J."/>
            <person name="Bonatto J.M.C."/>
            <person name="Reis Junior O."/>
        </authorList>
    </citation>
    <scope>NUCLEOTIDE SEQUENCE</scope>
    <source>
        <strain evidence="9">30M1</strain>
    </source>
</reference>
<comment type="subcellular location">
    <subcellularLocation>
        <location evidence="1">Membrane</location>
        <topology evidence="1">Multi-pass membrane protein</topology>
    </subcellularLocation>
</comment>
<evidence type="ECO:0000259" key="8">
    <source>
        <dbReference type="Pfam" id="PF20684"/>
    </source>
</evidence>
<comment type="caution">
    <text evidence="9">The sequence shown here is derived from an EMBL/GenBank/DDBJ whole genome shotgun (WGS) entry which is preliminary data.</text>
</comment>
<feature type="domain" description="Rhodopsin" evidence="8">
    <location>
        <begin position="38"/>
        <end position="277"/>
    </location>
</feature>
<gene>
    <name evidence="9" type="ORF">E8E13_000228</name>
</gene>
<feature type="compositionally biased region" description="Basic and acidic residues" evidence="6">
    <location>
        <begin position="354"/>
        <end position="367"/>
    </location>
</feature>
<accession>A0A9P4TFU6</accession>
<evidence type="ECO:0000256" key="6">
    <source>
        <dbReference type="SAM" id="MobiDB-lite"/>
    </source>
</evidence>
<keyword evidence="3 7" id="KW-1133">Transmembrane helix</keyword>
<dbReference type="AlphaFoldDB" id="A0A9P4TFU6"/>
<dbReference type="Proteomes" id="UP000801428">
    <property type="component" value="Unassembled WGS sequence"/>
</dbReference>
<feature type="transmembrane region" description="Helical" evidence="7">
    <location>
        <begin position="177"/>
        <end position="200"/>
    </location>
</feature>